<dbReference type="SUPFAM" id="SSF49464">
    <property type="entry name" value="Carboxypeptidase regulatory domain-like"/>
    <property type="match status" value="1"/>
</dbReference>
<dbReference type="GO" id="GO:0006508">
    <property type="term" value="P:proteolysis"/>
    <property type="evidence" value="ECO:0007669"/>
    <property type="project" value="InterPro"/>
</dbReference>
<sequence>MIFFILSSIVNYEFKISDVEISSFNNYDLLTLKDCFLFSFTGEPVLPVKVLNIYEPYNLKTKEIKIIREEWERIDGFYRILPGQRPYPLQKGNYNFVEPDSHIYNSSEPYPSSPVIFTGTGIKNGNGITGIIIFPIRFIPKNGEIYILKNIEFEMVKEKIPHEKIRFHIERRKDDCVKEIIITKNEFKSKFEPLKNWKTKKGIKTEIYDVDSIIENFEGSSKPVKIRNFIKWAYTNLGTDYFLLGGQCDYENNQEIIPRMDVYYTSSGVSGAPYDKDTIPCDMFYSNLDGDWNFDGDNVFGEIEDSVDLYADVYVGRAPCKDTNDVKVFVKKVLEYEKNPSIESIRNVMLPAEFLYAGYWGDTVNNIISEITPEDFNDIKLYQSIGNYNKSNVLNAIESGIGFAHYAAHGNAYGTAKINIYDIDSLKNGSKIGIHTGISCLTGAIDYVNDGDCFAEHIINNPNGGGVASIMNTRYGWGYIPGPGPSETIDTTFFHILFNDTIKNIGRLNSISKEYFVPIAEIEGRNGFYRWCMYELWLFGEPEMSLWTGSPETLYVSFKSVLNLDDTIFIVLVKDKYNSPVNNARVCIWKNEEIYDVKYTDEGYAVFNLGKRSSGFMNLTITKDNFLPFEDSVYIPERMKVIINLDSIHINEEQDIFIQISDSSGSPLKDIEFSIKGTGIYLKDTTDSNGFASFLNFSTIYGETLIVLGRDIENGRYIYEGSLPVYGGEDFQNVSIDKSSDIINVNGYLMRNIEGEIKTKVKPLGYNLMLKGCCLDTLVSSESESLNCKIIPLKNGTLFIKILKDGFNVFNDYAVVKEFFSDISGDLRDSKTGERINSVILFNGFDTFSLKTENGNFSKKNVHCGLYNIFINEFGYYELDTSIIVKYPESSFNLFLNPKPISSISGVVKEKNSGKNLHAEIKVFVSDSLYKDIFTDSLGNFSLHLPFYPYKFRIKSSGYKALDTLIVVSSESLYVNILLEKANYNILIVKDDTSGRSADIMDDFLSDCGYSVSILTPESAVNTDWDLWDIVIVSCGGKRKPIDLKDLRKKILNYCNNNGKLLIEGGEVGYYYAWDDFGKDVLHIKDWLSNYGGAFILKDRENPLVNKPNILPDTIPFTSYGWTDQDVCIKDDLSKVIYGTYNSPESPSILVYDNTPPFNSGLLVYYAFNFEKIDMEIGRKLLENTIYYLLSKEGEGNSYLRVFSEPEGTDDNSVVFKVYWEGKLYKIDSTDKLGEKIAPLFEGNYDIIFTKNGYTDTLVKNIHLFENETTFVKINLYPFVKIYSSDFESDSGYLNPSGDWEWGELVFGPDFTTSGVKCWGTSIDTNYSSNSDSRLETPDIILPYNKKIKMSFNMWFHSDSFYDGGNVKISRNNGGFNIIEPVNFSYNTEKISSWNRGIPKEKGWTGNFTKWRNVVFDLSPFSGDTIRIRWHFGSDYKTEYAGWYIDDVVIGYTEYDVNDDNKTIFNIPTISRGKIEFTIFVNHSDEFEFCIYDILGRLIYKTKGFLLPGTNRLSVEIKNTGIYFIDIKTKEARIKRKIICFR</sequence>
<dbReference type="Gene3D" id="2.60.40.3800">
    <property type="match status" value="1"/>
</dbReference>
<dbReference type="EMBL" id="DTHG01000071">
    <property type="protein sequence ID" value="HGW92011.1"/>
    <property type="molecule type" value="Genomic_DNA"/>
</dbReference>
<dbReference type="InterPro" id="IPR008969">
    <property type="entry name" value="CarboxyPept-like_regulatory"/>
</dbReference>
<evidence type="ECO:0000313" key="2">
    <source>
        <dbReference type="EMBL" id="HGW92011.1"/>
    </source>
</evidence>
<protein>
    <submittedName>
        <fullName evidence="2">T9SS type A sorting domain-containing protein</fullName>
    </submittedName>
</protein>
<comment type="caution">
    <text evidence="2">The sequence shown here is derived from an EMBL/GenBank/DDBJ whole genome shotgun (WGS) entry which is preliminary data.</text>
</comment>
<dbReference type="InterPro" id="IPR029030">
    <property type="entry name" value="Caspase-like_dom_sf"/>
</dbReference>
<dbReference type="SUPFAM" id="SSF52129">
    <property type="entry name" value="Caspase-like"/>
    <property type="match status" value="1"/>
</dbReference>
<gene>
    <name evidence="2" type="ORF">ENV67_05660</name>
</gene>
<dbReference type="InterPro" id="IPR001769">
    <property type="entry name" value="Gingipain"/>
</dbReference>
<dbReference type="InterPro" id="IPR026444">
    <property type="entry name" value="Secre_tail"/>
</dbReference>
<feature type="domain" description="Gingipain" evidence="1">
    <location>
        <begin position="180"/>
        <end position="545"/>
    </location>
</feature>
<dbReference type="InterPro" id="IPR013783">
    <property type="entry name" value="Ig-like_fold"/>
</dbReference>
<dbReference type="Gene3D" id="2.60.40.10">
    <property type="entry name" value="Immunoglobulins"/>
    <property type="match status" value="1"/>
</dbReference>
<dbReference type="InterPro" id="IPR038490">
    <property type="entry name" value="Gingipain_propep_sf"/>
</dbReference>
<proteinExistence type="predicted"/>
<dbReference type="NCBIfam" id="TIGR04183">
    <property type="entry name" value="Por_Secre_tail"/>
    <property type="match status" value="1"/>
</dbReference>
<dbReference type="Pfam" id="PF20773">
    <property type="entry name" value="InhA-like_MAM"/>
    <property type="match status" value="1"/>
</dbReference>
<reference evidence="2" key="1">
    <citation type="journal article" date="2020" name="mSystems">
        <title>Genome- and Community-Level Interaction Insights into Carbon Utilization and Element Cycling Functions of Hydrothermarchaeota in Hydrothermal Sediment.</title>
        <authorList>
            <person name="Zhou Z."/>
            <person name="Liu Y."/>
            <person name="Xu W."/>
            <person name="Pan J."/>
            <person name="Luo Z.H."/>
            <person name="Li M."/>
        </authorList>
    </citation>
    <scope>NUCLEOTIDE SEQUENCE [LARGE SCALE GENOMIC DNA]</scope>
    <source>
        <strain evidence="2">SpSt-780</strain>
    </source>
</reference>
<dbReference type="GO" id="GO:0008234">
    <property type="term" value="F:cysteine-type peptidase activity"/>
    <property type="evidence" value="ECO:0007669"/>
    <property type="project" value="InterPro"/>
</dbReference>
<accession>A0A7C4UAN3</accession>
<evidence type="ECO:0000259" key="1">
    <source>
        <dbReference type="Pfam" id="PF01364"/>
    </source>
</evidence>
<dbReference type="Pfam" id="PF01364">
    <property type="entry name" value="Peptidase_C25"/>
    <property type="match status" value="1"/>
</dbReference>
<name>A0A7C4UAN3_UNCW3</name>
<dbReference type="Gene3D" id="3.40.50.1460">
    <property type="match status" value="1"/>
</dbReference>
<organism evidence="2">
    <name type="scientific">candidate division WOR-3 bacterium</name>
    <dbReference type="NCBI Taxonomy" id="2052148"/>
    <lineage>
        <taxon>Bacteria</taxon>
        <taxon>Bacteria division WOR-3</taxon>
    </lineage>
</organism>
<dbReference type="Gene3D" id="2.60.120.260">
    <property type="entry name" value="Galactose-binding domain-like"/>
    <property type="match status" value="1"/>
</dbReference>